<keyword evidence="2" id="KW-1133">Transmembrane helix</keyword>
<evidence type="ECO:0000313" key="4">
    <source>
        <dbReference type="Proteomes" id="UP001153404"/>
    </source>
</evidence>
<keyword evidence="4" id="KW-1185">Reference proteome</keyword>
<evidence type="ECO:0000256" key="2">
    <source>
        <dbReference type="SAM" id="Phobius"/>
    </source>
</evidence>
<dbReference type="InterPro" id="IPR007060">
    <property type="entry name" value="FtsL/DivIC"/>
</dbReference>
<feature type="region of interest" description="Disordered" evidence="1">
    <location>
        <begin position="11"/>
        <end position="32"/>
    </location>
</feature>
<keyword evidence="2" id="KW-0472">Membrane</keyword>
<dbReference type="AlphaFoldDB" id="A0A9X4KWL0"/>
<dbReference type="RefSeq" id="WP_277535369.1">
    <property type="nucleotide sequence ID" value="NZ_JAPDIA010000008.1"/>
</dbReference>
<accession>A0A9X4KWL0</accession>
<gene>
    <name evidence="3" type="ORF">OMP40_24710</name>
</gene>
<keyword evidence="2" id="KW-0812">Transmembrane</keyword>
<dbReference type="EMBL" id="JAPDIA010000008">
    <property type="protein sequence ID" value="MDG0812195.1"/>
    <property type="molecule type" value="Genomic_DNA"/>
</dbReference>
<organism evidence="3 4">
    <name type="scientific">Cohnella rhizosphaerae</name>
    <dbReference type="NCBI Taxonomy" id="1457232"/>
    <lineage>
        <taxon>Bacteria</taxon>
        <taxon>Bacillati</taxon>
        <taxon>Bacillota</taxon>
        <taxon>Bacilli</taxon>
        <taxon>Bacillales</taxon>
        <taxon>Paenibacillaceae</taxon>
        <taxon>Cohnella</taxon>
    </lineage>
</organism>
<feature type="transmembrane region" description="Helical" evidence="2">
    <location>
        <begin position="43"/>
        <end position="61"/>
    </location>
</feature>
<comment type="caution">
    <text evidence="3">The sequence shown here is derived from an EMBL/GenBank/DDBJ whole genome shotgun (WGS) entry which is preliminary data.</text>
</comment>
<name>A0A9X4KWL0_9BACL</name>
<evidence type="ECO:0000313" key="3">
    <source>
        <dbReference type="EMBL" id="MDG0812195.1"/>
    </source>
</evidence>
<evidence type="ECO:0000256" key="1">
    <source>
        <dbReference type="SAM" id="MobiDB-lite"/>
    </source>
</evidence>
<proteinExistence type="predicted"/>
<dbReference type="Proteomes" id="UP001153404">
    <property type="component" value="Unassembled WGS sequence"/>
</dbReference>
<dbReference type="Pfam" id="PF04977">
    <property type="entry name" value="DivIC"/>
    <property type="match status" value="1"/>
</dbReference>
<sequence length="128" mass="14564">MRYYGNLAVREERQPEPKKQQRAAAPQTASQVRRKSIPVGEKLLYLLTVFVFVAVAGLILYRNAGLYEMNRDIQKITNEYETSVDQSKELQREVDKLRDPARINDLATKLGFVQPNGQKPITLSAKGD</sequence>
<reference evidence="3" key="1">
    <citation type="submission" date="2022-10" db="EMBL/GenBank/DDBJ databases">
        <title>Comparative genomic analysis of Cohnella hashimotonis sp. nov., isolated from the International Space Station.</title>
        <authorList>
            <person name="Simpson A."/>
            <person name="Venkateswaran K."/>
        </authorList>
    </citation>
    <scope>NUCLEOTIDE SEQUENCE</scope>
    <source>
        <strain evidence="3">DSM 28161</strain>
    </source>
</reference>
<protein>
    <submittedName>
        <fullName evidence="3">Septum formation initiator family protein</fullName>
    </submittedName>
</protein>